<dbReference type="PANTHER" id="PTHR36927">
    <property type="entry name" value="BLR4337 PROTEIN"/>
    <property type="match status" value="1"/>
</dbReference>
<reference evidence="3 4" key="1">
    <citation type="submission" date="2016-11" db="EMBL/GenBank/DDBJ databases">
        <title>Genome sequence of Sphingomonas jeddahensis G39.</title>
        <authorList>
            <person name="Poehlein A."/>
            <person name="Wuebbeler J.H."/>
            <person name="Steinbuechel A."/>
            <person name="Daniel R."/>
        </authorList>
    </citation>
    <scope>NUCLEOTIDE SEQUENCE [LARGE SCALE GENOMIC DNA]</scope>
    <source>
        <strain evidence="3 4">G39</strain>
    </source>
</reference>
<feature type="transmembrane region" description="Helical" evidence="1">
    <location>
        <begin position="52"/>
        <end position="71"/>
    </location>
</feature>
<organism evidence="3 4">
    <name type="scientific">Sphingomonas jeddahensis</name>
    <dbReference type="NCBI Taxonomy" id="1915074"/>
    <lineage>
        <taxon>Bacteria</taxon>
        <taxon>Pseudomonadati</taxon>
        <taxon>Pseudomonadota</taxon>
        <taxon>Alphaproteobacteria</taxon>
        <taxon>Sphingomonadales</taxon>
        <taxon>Sphingomonadaceae</taxon>
        <taxon>Sphingomonas</taxon>
    </lineage>
</organism>
<proteinExistence type="predicted"/>
<dbReference type="AlphaFoldDB" id="A0A1V2EV27"/>
<dbReference type="RefSeq" id="WP_076744078.1">
    <property type="nucleotide sequence ID" value="NZ_MPSB01000004.1"/>
</dbReference>
<dbReference type="InterPro" id="IPR002656">
    <property type="entry name" value="Acyl_transf_3_dom"/>
</dbReference>
<keyword evidence="1" id="KW-0472">Membrane</keyword>
<dbReference type="EMBL" id="MPSB01000004">
    <property type="protein sequence ID" value="ONF96526.1"/>
    <property type="molecule type" value="Genomic_DNA"/>
</dbReference>
<feature type="transmembrane region" description="Helical" evidence="1">
    <location>
        <begin position="12"/>
        <end position="32"/>
    </location>
</feature>
<comment type="caution">
    <text evidence="3">The sequence shown here is derived from an EMBL/GenBank/DDBJ whole genome shotgun (WGS) entry which is preliminary data.</text>
</comment>
<evidence type="ECO:0000256" key="1">
    <source>
        <dbReference type="SAM" id="Phobius"/>
    </source>
</evidence>
<feature type="transmembrane region" description="Helical" evidence="1">
    <location>
        <begin position="338"/>
        <end position="359"/>
    </location>
</feature>
<evidence type="ECO:0000313" key="3">
    <source>
        <dbReference type="EMBL" id="ONF96526.1"/>
    </source>
</evidence>
<feature type="transmembrane region" description="Helical" evidence="1">
    <location>
        <begin position="240"/>
        <end position="262"/>
    </location>
</feature>
<dbReference type="OrthoDB" id="9809782at2"/>
<dbReference type="Proteomes" id="UP000188729">
    <property type="component" value="Unassembled WGS sequence"/>
</dbReference>
<feature type="transmembrane region" description="Helical" evidence="1">
    <location>
        <begin position="312"/>
        <end position="332"/>
    </location>
</feature>
<keyword evidence="4" id="KW-1185">Reference proteome</keyword>
<protein>
    <submittedName>
        <fullName evidence="3">Glucans biosynthesis protein</fullName>
    </submittedName>
</protein>
<keyword evidence="1" id="KW-0812">Transmembrane</keyword>
<feature type="transmembrane region" description="Helical" evidence="1">
    <location>
        <begin position="141"/>
        <end position="164"/>
    </location>
</feature>
<feature type="transmembrane region" description="Helical" evidence="1">
    <location>
        <begin position="211"/>
        <end position="228"/>
    </location>
</feature>
<evidence type="ECO:0000259" key="2">
    <source>
        <dbReference type="Pfam" id="PF01757"/>
    </source>
</evidence>
<feature type="transmembrane region" description="Helical" evidence="1">
    <location>
        <begin position="83"/>
        <end position="103"/>
    </location>
</feature>
<feature type="domain" description="Acyltransferase 3" evidence="2">
    <location>
        <begin position="5"/>
        <end position="357"/>
    </location>
</feature>
<feature type="transmembrane region" description="Helical" evidence="1">
    <location>
        <begin position="282"/>
        <end position="300"/>
    </location>
</feature>
<accession>A0A1V2EV27</accession>
<sequence length="389" mass="44094">MQRHYGLDWLRVGAFAILILYHIGMVFVPWGFHAKLAAEQWLTVPMMLSNPWRLSLLFVVSGYASRALFVRHTGPWPFVRNRTARLLIPLAFGMAVIVPPQAWVELVTQHGYTGAFLPFWTGEYFGFQAIAGLYLPAWNHLWFVVYLWVYTLLFTASLAIALGSVRRWVQRVFDRLFGGVGALILPMAWLMMVSGVLFPGARETHALVGDWVAHATYFPMFLFGFAMAGSERVIATFARWWKVSAALAILAYLVVAGVQIAFAEYRVTPRPFGTVFSLARGVEGWMAIAALIGIAETFWNRDSRWRPMLTEAVFPFYIIHQTIIVVVAYWLLLAHLPLAIDFVILVTATVAGCWAFYLIGRRIPWLRPLIGLRLHRSSPEKPDPRPAIV</sequence>
<dbReference type="Pfam" id="PF01757">
    <property type="entry name" value="Acyl_transf_3"/>
    <property type="match status" value="1"/>
</dbReference>
<dbReference type="InterPro" id="IPR050623">
    <property type="entry name" value="Glucan_succinyl_AcylTrfase"/>
</dbReference>
<evidence type="ECO:0000313" key="4">
    <source>
        <dbReference type="Proteomes" id="UP000188729"/>
    </source>
</evidence>
<gene>
    <name evidence="3" type="ORF">SPHI_13110</name>
</gene>
<dbReference type="PANTHER" id="PTHR36927:SF3">
    <property type="entry name" value="GLUCANS BIOSYNTHESIS PROTEIN C"/>
    <property type="match status" value="1"/>
</dbReference>
<dbReference type="STRING" id="1915074.SPHI_13110"/>
<dbReference type="GO" id="GO:0016747">
    <property type="term" value="F:acyltransferase activity, transferring groups other than amino-acyl groups"/>
    <property type="evidence" value="ECO:0007669"/>
    <property type="project" value="InterPro"/>
</dbReference>
<name>A0A1V2EV27_9SPHN</name>
<feature type="transmembrane region" description="Helical" evidence="1">
    <location>
        <begin position="176"/>
        <end position="199"/>
    </location>
</feature>
<keyword evidence="1" id="KW-1133">Transmembrane helix</keyword>